<accession>A0ABS8WR85</accession>
<feature type="non-terminal residue" evidence="2">
    <location>
        <position position="1"/>
    </location>
</feature>
<feature type="region of interest" description="Disordered" evidence="1">
    <location>
        <begin position="25"/>
        <end position="77"/>
    </location>
</feature>
<feature type="region of interest" description="Disordered" evidence="1">
    <location>
        <begin position="1"/>
        <end position="20"/>
    </location>
</feature>
<gene>
    <name evidence="2" type="ORF">HAX54_002333</name>
</gene>
<proteinExistence type="predicted"/>
<evidence type="ECO:0000313" key="2">
    <source>
        <dbReference type="EMBL" id="MCE3215419.1"/>
    </source>
</evidence>
<feature type="compositionally biased region" description="Basic and acidic residues" evidence="1">
    <location>
        <begin position="47"/>
        <end position="57"/>
    </location>
</feature>
<reference evidence="2 3" key="1">
    <citation type="journal article" date="2021" name="BMC Genomics">
        <title>Datura genome reveals duplications of psychoactive alkaloid biosynthetic genes and high mutation rate following tissue culture.</title>
        <authorList>
            <person name="Rajewski A."/>
            <person name="Carter-House D."/>
            <person name="Stajich J."/>
            <person name="Litt A."/>
        </authorList>
    </citation>
    <scope>NUCLEOTIDE SEQUENCE [LARGE SCALE GENOMIC DNA]</scope>
    <source>
        <strain evidence="2">AR-01</strain>
    </source>
</reference>
<name>A0ABS8WR85_DATST</name>
<protein>
    <submittedName>
        <fullName evidence="2">Uncharacterized protein</fullName>
    </submittedName>
</protein>
<dbReference type="EMBL" id="JACEIK010011053">
    <property type="protein sequence ID" value="MCE3215419.1"/>
    <property type="molecule type" value="Genomic_DNA"/>
</dbReference>
<keyword evidence="3" id="KW-1185">Reference proteome</keyword>
<comment type="caution">
    <text evidence="2">The sequence shown here is derived from an EMBL/GenBank/DDBJ whole genome shotgun (WGS) entry which is preliminary data.</text>
</comment>
<feature type="compositionally biased region" description="Basic and acidic residues" evidence="1">
    <location>
        <begin position="1"/>
        <end position="12"/>
    </location>
</feature>
<organism evidence="2 3">
    <name type="scientific">Datura stramonium</name>
    <name type="common">Jimsonweed</name>
    <name type="synonym">Common thornapple</name>
    <dbReference type="NCBI Taxonomy" id="4076"/>
    <lineage>
        <taxon>Eukaryota</taxon>
        <taxon>Viridiplantae</taxon>
        <taxon>Streptophyta</taxon>
        <taxon>Embryophyta</taxon>
        <taxon>Tracheophyta</taxon>
        <taxon>Spermatophyta</taxon>
        <taxon>Magnoliopsida</taxon>
        <taxon>eudicotyledons</taxon>
        <taxon>Gunneridae</taxon>
        <taxon>Pentapetalae</taxon>
        <taxon>asterids</taxon>
        <taxon>lamiids</taxon>
        <taxon>Solanales</taxon>
        <taxon>Solanaceae</taxon>
        <taxon>Solanoideae</taxon>
        <taxon>Datureae</taxon>
        <taxon>Datura</taxon>
    </lineage>
</organism>
<sequence length="113" mass="12896">LIPDEGNKEKGKCSQRARQENVVAQARVTAQSHKSSVACHPRVPHPRPLEHREEQRGIRGFRPSPKHPRFTGQLRNHDWGNLVSPGYKFNIDDSPYYQALVASHQLPPQRFAT</sequence>
<evidence type="ECO:0000256" key="1">
    <source>
        <dbReference type="SAM" id="MobiDB-lite"/>
    </source>
</evidence>
<dbReference type="Proteomes" id="UP000823775">
    <property type="component" value="Unassembled WGS sequence"/>
</dbReference>
<evidence type="ECO:0000313" key="3">
    <source>
        <dbReference type="Proteomes" id="UP000823775"/>
    </source>
</evidence>